<keyword evidence="3" id="KW-1185">Reference proteome</keyword>
<dbReference type="Pfam" id="PF12697">
    <property type="entry name" value="Abhydrolase_6"/>
    <property type="match status" value="1"/>
</dbReference>
<dbReference type="PANTHER" id="PTHR43194">
    <property type="entry name" value="HYDROLASE ALPHA/BETA FOLD FAMILY"/>
    <property type="match status" value="1"/>
</dbReference>
<evidence type="ECO:0000313" key="2">
    <source>
        <dbReference type="EMBL" id="MCI4675950.1"/>
    </source>
</evidence>
<keyword evidence="2" id="KW-0378">Hydrolase</keyword>
<dbReference type="Gene3D" id="3.40.50.1820">
    <property type="entry name" value="alpha/beta hydrolase"/>
    <property type="match status" value="1"/>
</dbReference>
<sequence length="266" mass="29094">MSTRLGRLHVGRAGSGPPTVLWHSLWVDSRSWGPLVDAFAAHRHVVTIDGPGYGRSSPIHRDFTLDECAQAAGEVLDHLGITEPVDWVGNAWGGHVGITLAVAQPHRLRSLVTIAAPVTPVSRRQRWTKTYPLALLYRLLGPNRLLTKILFDVLLGSEAIAAHPDRAAEMMRAFRAADRESIRRTIRFMHSWRPLTDKLPAVTVPTLLITGDLGDQHWRPADAQVAAATMPNARAVAVTGAGHLGPLLLDVDQIASTVIEFWKSLP</sequence>
<dbReference type="GO" id="GO:0016787">
    <property type="term" value="F:hydrolase activity"/>
    <property type="evidence" value="ECO:0007669"/>
    <property type="project" value="UniProtKB-KW"/>
</dbReference>
<dbReference type="InterPro" id="IPR050228">
    <property type="entry name" value="Carboxylesterase_BioH"/>
</dbReference>
<dbReference type="SUPFAM" id="SSF53474">
    <property type="entry name" value="alpha/beta-Hydrolases"/>
    <property type="match status" value="1"/>
</dbReference>
<reference evidence="2" key="1">
    <citation type="journal article" date="2022" name="ISME J.">
        <title>Identification of active gaseous-alkane degraders at natural gas seeps.</title>
        <authorList>
            <person name="Farhan Ul Haque M."/>
            <person name="Hernandez M."/>
            <person name="Crombie A.T."/>
            <person name="Murrell J.C."/>
        </authorList>
    </citation>
    <scope>NUCLEOTIDE SEQUENCE</scope>
    <source>
        <strain evidence="2">ANDR5</strain>
    </source>
</reference>
<evidence type="ECO:0000259" key="1">
    <source>
        <dbReference type="Pfam" id="PF12697"/>
    </source>
</evidence>
<feature type="domain" description="AB hydrolase-1" evidence="1">
    <location>
        <begin position="20"/>
        <end position="248"/>
    </location>
</feature>
<dbReference type="PANTHER" id="PTHR43194:SF2">
    <property type="entry name" value="PEROXISOMAL MEMBRANE PROTEIN LPX1"/>
    <property type="match status" value="1"/>
</dbReference>
<evidence type="ECO:0000313" key="3">
    <source>
        <dbReference type="Proteomes" id="UP001139068"/>
    </source>
</evidence>
<protein>
    <submittedName>
        <fullName evidence="2">Alpha/beta hydrolase</fullName>
    </submittedName>
</protein>
<proteinExistence type="predicted"/>
<comment type="caution">
    <text evidence="2">The sequence shown here is derived from an EMBL/GenBank/DDBJ whole genome shotgun (WGS) entry which is preliminary data.</text>
</comment>
<dbReference type="InterPro" id="IPR000073">
    <property type="entry name" value="AB_hydrolase_1"/>
</dbReference>
<dbReference type="PRINTS" id="PR00111">
    <property type="entry name" value="ABHYDROLASE"/>
</dbReference>
<dbReference type="EMBL" id="JAIVFL010000001">
    <property type="protein sequence ID" value="MCI4675950.1"/>
    <property type="molecule type" value="Genomic_DNA"/>
</dbReference>
<gene>
    <name evidence="2" type="ORF">K9U37_14145</name>
</gene>
<name>A0ABS9YXL2_9MYCO</name>
<dbReference type="InterPro" id="IPR029058">
    <property type="entry name" value="AB_hydrolase_fold"/>
</dbReference>
<dbReference type="Proteomes" id="UP001139068">
    <property type="component" value="Unassembled WGS sequence"/>
</dbReference>
<dbReference type="RefSeq" id="WP_243072201.1">
    <property type="nucleotide sequence ID" value="NZ_JAIVFL010000001.1"/>
</dbReference>
<accession>A0ABS9YXL2</accession>
<organism evidence="2 3">
    <name type="scientific">Candidatus Mycolicibacterium alkanivorans</name>
    <dbReference type="NCBI Taxonomy" id="2954114"/>
    <lineage>
        <taxon>Bacteria</taxon>
        <taxon>Bacillati</taxon>
        <taxon>Actinomycetota</taxon>
        <taxon>Actinomycetes</taxon>
        <taxon>Mycobacteriales</taxon>
        <taxon>Mycobacteriaceae</taxon>
        <taxon>Mycolicibacterium</taxon>
    </lineage>
</organism>